<dbReference type="OrthoDB" id="426235at2759"/>
<dbReference type="GO" id="GO:0005737">
    <property type="term" value="C:cytoplasm"/>
    <property type="evidence" value="ECO:0007669"/>
    <property type="project" value="TreeGrafter"/>
</dbReference>
<evidence type="ECO:0000313" key="2">
    <source>
        <dbReference type="Proteomes" id="UP000614601"/>
    </source>
</evidence>
<organism evidence="1 2">
    <name type="scientific">Bursaphelenchus okinawaensis</name>
    <dbReference type="NCBI Taxonomy" id="465554"/>
    <lineage>
        <taxon>Eukaryota</taxon>
        <taxon>Metazoa</taxon>
        <taxon>Ecdysozoa</taxon>
        <taxon>Nematoda</taxon>
        <taxon>Chromadorea</taxon>
        <taxon>Rhabditida</taxon>
        <taxon>Tylenchina</taxon>
        <taxon>Tylenchomorpha</taxon>
        <taxon>Aphelenchoidea</taxon>
        <taxon>Aphelenchoididae</taxon>
        <taxon>Bursaphelenchus</taxon>
    </lineage>
</organism>
<accession>A0A811LF82</accession>
<keyword evidence="2" id="KW-1185">Reference proteome</keyword>
<dbReference type="InterPro" id="IPR036412">
    <property type="entry name" value="HAD-like_sf"/>
</dbReference>
<reference evidence="1" key="1">
    <citation type="submission" date="2020-09" db="EMBL/GenBank/DDBJ databases">
        <authorList>
            <person name="Kikuchi T."/>
        </authorList>
    </citation>
    <scope>NUCLEOTIDE SEQUENCE</scope>
    <source>
        <strain evidence="1">SH1</strain>
    </source>
</reference>
<comment type="caution">
    <text evidence="1">The sequence shown here is derived from an EMBL/GenBank/DDBJ whole genome shotgun (WGS) entry which is preliminary data.</text>
</comment>
<dbReference type="Proteomes" id="UP000783686">
    <property type="component" value="Unassembled WGS sequence"/>
</dbReference>
<dbReference type="SUPFAM" id="SSF56784">
    <property type="entry name" value="HAD-like"/>
    <property type="match status" value="1"/>
</dbReference>
<dbReference type="PANTHER" id="PTHR19288">
    <property type="entry name" value="4-NITROPHENYLPHOSPHATASE-RELATED"/>
    <property type="match status" value="1"/>
</dbReference>
<proteinExistence type="predicted"/>
<gene>
    <name evidence="1" type="ORF">BOKJ2_LOCUS11969</name>
</gene>
<dbReference type="AlphaFoldDB" id="A0A811LF82"/>
<sequence>MQAHIVGKPSKSFYQSALQLTESENNIKFKPENIYMIGDDVRDDIIGAVDVGFNGILVKTGKFKPTDLDELPKERAVSVENFTSAVDLLVQKANLL</sequence>
<dbReference type="Proteomes" id="UP000614601">
    <property type="component" value="Unassembled WGS sequence"/>
</dbReference>
<dbReference type="PANTHER" id="PTHR19288:SF46">
    <property type="entry name" value="HALOACID DEHALOGENASE-LIKE HYDROLASE DOMAIN-CONTAINING PROTEIN 2"/>
    <property type="match status" value="1"/>
</dbReference>
<dbReference type="EMBL" id="CAJFCW020000005">
    <property type="protein sequence ID" value="CAG9121921.1"/>
    <property type="molecule type" value="Genomic_DNA"/>
</dbReference>
<protein>
    <submittedName>
        <fullName evidence="1">Uncharacterized protein</fullName>
    </submittedName>
</protein>
<name>A0A811LF82_9BILA</name>
<evidence type="ECO:0000313" key="1">
    <source>
        <dbReference type="EMBL" id="CAD5226221.1"/>
    </source>
</evidence>
<dbReference type="Pfam" id="PF13242">
    <property type="entry name" value="Hydrolase_like"/>
    <property type="match status" value="1"/>
</dbReference>
<dbReference type="GO" id="GO:0016791">
    <property type="term" value="F:phosphatase activity"/>
    <property type="evidence" value="ECO:0007669"/>
    <property type="project" value="TreeGrafter"/>
</dbReference>
<dbReference type="InterPro" id="IPR023214">
    <property type="entry name" value="HAD_sf"/>
</dbReference>
<dbReference type="Gene3D" id="3.40.50.1000">
    <property type="entry name" value="HAD superfamily/HAD-like"/>
    <property type="match status" value="1"/>
</dbReference>
<dbReference type="EMBL" id="CAJFDH010000005">
    <property type="protein sequence ID" value="CAD5226221.1"/>
    <property type="molecule type" value="Genomic_DNA"/>
</dbReference>